<reference evidence="2 3" key="1">
    <citation type="journal article" date="2020" name="IScience">
        <title>Genome Sequencing of the Endangered Kingdonia uniflora (Circaeasteraceae, Ranunculales) Reveals Potential Mechanisms of Evolutionary Specialization.</title>
        <authorList>
            <person name="Sun Y."/>
            <person name="Deng T."/>
            <person name="Zhang A."/>
            <person name="Moore M.J."/>
            <person name="Landis J.B."/>
            <person name="Lin N."/>
            <person name="Zhang H."/>
            <person name="Zhang X."/>
            <person name="Huang J."/>
            <person name="Zhang X."/>
            <person name="Sun H."/>
            <person name="Wang H."/>
        </authorList>
    </citation>
    <scope>NUCLEOTIDE SEQUENCE [LARGE SCALE GENOMIC DNA]</scope>
    <source>
        <strain evidence="2">TB1705</strain>
        <tissue evidence="2">Leaf</tissue>
    </source>
</reference>
<proteinExistence type="predicted"/>
<feature type="transmembrane region" description="Helical" evidence="1">
    <location>
        <begin position="15"/>
        <end position="34"/>
    </location>
</feature>
<keyword evidence="1" id="KW-1133">Transmembrane helix</keyword>
<accession>A0A7J7P5S4</accession>
<keyword evidence="1" id="KW-0812">Transmembrane</keyword>
<dbReference type="Proteomes" id="UP000541444">
    <property type="component" value="Unassembled WGS sequence"/>
</dbReference>
<dbReference type="AlphaFoldDB" id="A0A7J7P5S4"/>
<sequence length="312" mass="35004">DCLPSSEAGGYPMSVGQVMAVGLGLFALLSGKGYPIHKPTLRRLTLDRLPGFLHQVEIVGESLATDTIIPIHPSGSVGWYETVLRNWVLSSEVLTTVIHNLPGLVDENFDQDAVSNHCYSSPDQWRIPCLHTFVHHQCASNPLQNKNGYIRDFDNMFSAELESTLPFKMKLANEKARNTNLQSQLKSREQLVFEANTRNQLEERLALFEFQDSPRKSQKRRTSGIETSSRSGCSPFANAYRPSMPVLPRSCELLDWYGATITYETLQQGGRALCDFYNILIDEIVHVIENGPLEDVAVGEIIVWEKSCTVFI</sequence>
<evidence type="ECO:0000313" key="3">
    <source>
        <dbReference type="Proteomes" id="UP000541444"/>
    </source>
</evidence>
<comment type="caution">
    <text evidence="2">The sequence shown here is derived from an EMBL/GenBank/DDBJ whole genome shotgun (WGS) entry which is preliminary data.</text>
</comment>
<organism evidence="2 3">
    <name type="scientific">Kingdonia uniflora</name>
    <dbReference type="NCBI Taxonomy" id="39325"/>
    <lineage>
        <taxon>Eukaryota</taxon>
        <taxon>Viridiplantae</taxon>
        <taxon>Streptophyta</taxon>
        <taxon>Embryophyta</taxon>
        <taxon>Tracheophyta</taxon>
        <taxon>Spermatophyta</taxon>
        <taxon>Magnoliopsida</taxon>
        <taxon>Ranunculales</taxon>
        <taxon>Circaeasteraceae</taxon>
        <taxon>Kingdonia</taxon>
    </lineage>
</organism>
<dbReference type="EMBL" id="JACGCM010000250">
    <property type="protein sequence ID" value="KAF6174673.1"/>
    <property type="molecule type" value="Genomic_DNA"/>
</dbReference>
<dbReference type="OrthoDB" id="414863at2759"/>
<protein>
    <submittedName>
        <fullName evidence="2">Uncharacterized protein</fullName>
    </submittedName>
</protein>
<name>A0A7J7P5S4_9MAGN</name>
<evidence type="ECO:0000256" key="1">
    <source>
        <dbReference type="SAM" id="Phobius"/>
    </source>
</evidence>
<feature type="non-terminal residue" evidence="2">
    <location>
        <position position="1"/>
    </location>
</feature>
<evidence type="ECO:0000313" key="2">
    <source>
        <dbReference type="EMBL" id="KAF6174673.1"/>
    </source>
</evidence>
<keyword evidence="3" id="KW-1185">Reference proteome</keyword>
<gene>
    <name evidence="2" type="ORF">GIB67_008728</name>
</gene>
<keyword evidence="1" id="KW-0472">Membrane</keyword>